<keyword evidence="4" id="KW-0238">DNA-binding</keyword>
<dbReference type="InterPro" id="IPR014284">
    <property type="entry name" value="RNA_pol_sigma-70_dom"/>
</dbReference>
<dbReference type="GO" id="GO:0006352">
    <property type="term" value="P:DNA-templated transcription initiation"/>
    <property type="evidence" value="ECO:0007669"/>
    <property type="project" value="InterPro"/>
</dbReference>
<evidence type="ECO:0000259" key="6">
    <source>
        <dbReference type="Pfam" id="PF04542"/>
    </source>
</evidence>
<dbReference type="EMBL" id="PYHS01000004">
    <property type="protein sequence ID" value="PSR64023.1"/>
    <property type="molecule type" value="Genomic_DNA"/>
</dbReference>
<evidence type="ECO:0000256" key="5">
    <source>
        <dbReference type="ARBA" id="ARBA00023163"/>
    </source>
</evidence>
<protein>
    <submittedName>
        <fullName evidence="8">RNA polymerase subunit sigma</fullName>
    </submittedName>
</protein>
<dbReference type="InterPro" id="IPR036388">
    <property type="entry name" value="WH-like_DNA-bd_sf"/>
</dbReference>
<feature type="domain" description="RNA polymerase sigma factor 70 region 4 type 2" evidence="7">
    <location>
        <begin position="143"/>
        <end position="188"/>
    </location>
</feature>
<dbReference type="NCBIfam" id="TIGR02937">
    <property type="entry name" value="sigma70-ECF"/>
    <property type="match status" value="1"/>
</dbReference>
<keyword evidence="2" id="KW-0805">Transcription regulation</keyword>
<organism evidence="8 9">
    <name type="scientific">Nocardia nova</name>
    <dbReference type="NCBI Taxonomy" id="37330"/>
    <lineage>
        <taxon>Bacteria</taxon>
        <taxon>Bacillati</taxon>
        <taxon>Actinomycetota</taxon>
        <taxon>Actinomycetes</taxon>
        <taxon>Mycobacteriales</taxon>
        <taxon>Nocardiaceae</taxon>
        <taxon>Nocardia</taxon>
    </lineage>
</organism>
<dbReference type="GO" id="GO:0003677">
    <property type="term" value="F:DNA binding"/>
    <property type="evidence" value="ECO:0007669"/>
    <property type="project" value="UniProtKB-KW"/>
</dbReference>
<dbReference type="PANTHER" id="PTHR43133:SF66">
    <property type="entry name" value="ECF RNA POLYMERASE SIGMA FACTOR SIGK"/>
    <property type="match status" value="1"/>
</dbReference>
<dbReference type="InterPro" id="IPR013249">
    <property type="entry name" value="RNA_pol_sigma70_r4_t2"/>
</dbReference>
<dbReference type="SUPFAM" id="SSF88659">
    <property type="entry name" value="Sigma3 and sigma4 domains of RNA polymerase sigma factors"/>
    <property type="match status" value="1"/>
</dbReference>
<evidence type="ECO:0000256" key="2">
    <source>
        <dbReference type="ARBA" id="ARBA00023015"/>
    </source>
</evidence>
<dbReference type="Proteomes" id="UP000241647">
    <property type="component" value="Unassembled WGS sequence"/>
</dbReference>
<evidence type="ECO:0000313" key="9">
    <source>
        <dbReference type="Proteomes" id="UP000241647"/>
    </source>
</evidence>
<dbReference type="SUPFAM" id="SSF88946">
    <property type="entry name" value="Sigma2 domain of RNA polymerase sigma factors"/>
    <property type="match status" value="1"/>
</dbReference>
<dbReference type="PANTHER" id="PTHR43133">
    <property type="entry name" value="RNA POLYMERASE ECF-TYPE SIGMA FACTO"/>
    <property type="match status" value="1"/>
</dbReference>
<evidence type="ECO:0000259" key="7">
    <source>
        <dbReference type="Pfam" id="PF08281"/>
    </source>
</evidence>
<dbReference type="Pfam" id="PF04542">
    <property type="entry name" value="Sigma70_r2"/>
    <property type="match status" value="1"/>
</dbReference>
<dbReference type="AlphaFoldDB" id="A0A2T2Z8D2"/>
<dbReference type="InterPro" id="IPR039425">
    <property type="entry name" value="RNA_pol_sigma-70-like"/>
</dbReference>
<comment type="caution">
    <text evidence="8">The sequence shown here is derived from an EMBL/GenBank/DDBJ whole genome shotgun (WGS) entry which is preliminary data.</text>
</comment>
<evidence type="ECO:0000313" key="8">
    <source>
        <dbReference type="EMBL" id="PSR64023.1"/>
    </source>
</evidence>
<dbReference type="Pfam" id="PF08281">
    <property type="entry name" value="Sigma70_r4_2"/>
    <property type="match status" value="1"/>
</dbReference>
<evidence type="ECO:0000256" key="4">
    <source>
        <dbReference type="ARBA" id="ARBA00023125"/>
    </source>
</evidence>
<evidence type="ECO:0000256" key="1">
    <source>
        <dbReference type="ARBA" id="ARBA00010641"/>
    </source>
</evidence>
<proteinExistence type="inferred from homology"/>
<evidence type="ECO:0000256" key="3">
    <source>
        <dbReference type="ARBA" id="ARBA00023082"/>
    </source>
</evidence>
<feature type="domain" description="RNA polymerase sigma-70 region 2" evidence="6">
    <location>
        <begin position="37"/>
        <end position="104"/>
    </location>
</feature>
<dbReference type="InterPro" id="IPR013325">
    <property type="entry name" value="RNA_pol_sigma_r2"/>
</dbReference>
<comment type="similarity">
    <text evidence="1">Belongs to the sigma-70 factor family. ECF subfamily.</text>
</comment>
<sequence length="200" mass="22614">MKDELRPRNGTSTTNAASLTTLLQETANGNTDSFAAFYRSTRPRLLARLTFILHSPVLAEEVSQEIYLHIWIAAGDYDADRGSPMAWLMMFAHRRAVDQVRSEQALADRERAFGRRQFPPDHDVVYDEVGQRLDERAVAVEVCKLRSRQREAIELAFYGDRTYAQVAIDLDIPLPTAKARIRAGLKTLGRRLSSSSHDLP</sequence>
<accession>A0A2T2Z8D2</accession>
<keyword evidence="3" id="KW-0731">Sigma factor</keyword>
<keyword evidence="5" id="KW-0804">Transcription</keyword>
<name>A0A2T2Z8D2_9NOCA</name>
<dbReference type="GO" id="GO:0016987">
    <property type="term" value="F:sigma factor activity"/>
    <property type="evidence" value="ECO:0007669"/>
    <property type="project" value="UniProtKB-KW"/>
</dbReference>
<dbReference type="InterPro" id="IPR013324">
    <property type="entry name" value="RNA_pol_sigma_r3/r4-like"/>
</dbReference>
<dbReference type="Gene3D" id="1.10.1740.10">
    <property type="match status" value="1"/>
</dbReference>
<reference evidence="8 9" key="1">
    <citation type="submission" date="2018-02" db="EMBL/GenBank/DDBJ databases">
        <title>8 Nocardia nova and 1 Nocardia cyriacigeorgica strain used for evolution to TMP-SMX.</title>
        <authorList>
            <person name="Mehta H."/>
            <person name="Weng J."/>
            <person name="Shamoo Y."/>
        </authorList>
    </citation>
    <scope>NUCLEOTIDE SEQUENCE [LARGE SCALE GENOMIC DNA]</scope>
    <source>
        <strain evidence="8 9">ATCC 33727</strain>
    </source>
</reference>
<dbReference type="InterPro" id="IPR007627">
    <property type="entry name" value="RNA_pol_sigma70_r2"/>
</dbReference>
<dbReference type="Gene3D" id="1.10.10.10">
    <property type="entry name" value="Winged helix-like DNA-binding domain superfamily/Winged helix DNA-binding domain"/>
    <property type="match status" value="1"/>
</dbReference>
<gene>
    <name evidence="8" type="ORF">C8259_09265</name>
</gene>